<dbReference type="Proteomes" id="UP000760860">
    <property type="component" value="Unassembled WGS sequence"/>
</dbReference>
<dbReference type="AlphaFoldDB" id="A0A8T1H2X6"/>
<evidence type="ECO:0000313" key="1">
    <source>
        <dbReference type="EMBL" id="KAG2877736.1"/>
    </source>
</evidence>
<comment type="caution">
    <text evidence="3">The sequence shown here is derived from an EMBL/GenBank/DDBJ whole genome shotgun (WGS) entry which is preliminary data.</text>
</comment>
<organism evidence="3 4">
    <name type="scientific">Phytophthora cactorum</name>
    <dbReference type="NCBI Taxonomy" id="29920"/>
    <lineage>
        <taxon>Eukaryota</taxon>
        <taxon>Sar</taxon>
        <taxon>Stramenopiles</taxon>
        <taxon>Oomycota</taxon>
        <taxon>Peronosporomycetes</taxon>
        <taxon>Peronosporales</taxon>
        <taxon>Peronosporaceae</taxon>
        <taxon>Phytophthora</taxon>
    </lineage>
</organism>
<dbReference type="EMBL" id="RCML01002838">
    <property type="protein sequence ID" value="KAG2956900.1"/>
    <property type="molecule type" value="Genomic_DNA"/>
</dbReference>
<dbReference type="Proteomes" id="UP000736787">
    <property type="component" value="Unassembled WGS sequence"/>
</dbReference>
<reference evidence="3" key="1">
    <citation type="submission" date="2018-05" db="EMBL/GenBank/DDBJ databases">
        <title>Effector identification in a new, highly contiguous assembly of the strawberry crown rot pathogen Phytophthora cactorum.</title>
        <authorList>
            <person name="Armitage A.D."/>
            <person name="Nellist C.F."/>
            <person name="Bates H."/>
            <person name="Vickerstaff R.J."/>
            <person name="Harrison R.J."/>
        </authorList>
    </citation>
    <scope>NUCLEOTIDE SEQUENCE</scope>
    <source>
        <strain evidence="1">4040</strain>
        <strain evidence="2">P415</strain>
        <strain evidence="3">P421</strain>
    </source>
</reference>
<sequence length="105" mass="11414">MSVALLEVFERMRDVGINKLALLSLDQNGMKLTSLLGVGSNGSLERFTLLSKSPLQSVGDGILFSDLSSRQFQVLRVKACRFLNLLEKCVDANVSSSQTPVLGLK</sequence>
<dbReference type="EMBL" id="RCMK01002903">
    <property type="protein sequence ID" value="KAG2877736.1"/>
    <property type="molecule type" value="Genomic_DNA"/>
</dbReference>
<gene>
    <name evidence="1" type="ORF">PC117_g27034</name>
    <name evidence="2" type="ORF">PC118_g24260</name>
    <name evidence="3" type="ORF">PC129_g22416</name>
</gene>
<dbReference type="VEuPathDB" id="FungiDB:PC110_g23091"/>
<evidence type="ECO:0000313" key="3">
    <source>
        <dbReference type="EMBL" id="KAG3204741.1"/>
    </source>
</evidence>
<proteinExistence type="predicted"/>
<evidence type="ECO:0000313" key="2">
    <source>
        <dbReference type="EMBL" id="KAG2956900.1"/>
    </source>
</evidence>
<evidence type="ECO:0000313" key="4">
    <source>
        <dbReference type="Proteomes" id="UP000760860"/>
    </source>
</evidence>
<dbReference type="Proteomes" id="UP000697107">
    <property type="component" value="Unassembled WGS sequence"/>
</dbReference>
<name>A0A8T1H2X6_9STRA</name>
<accession>A0A8T1H2X6</accession>
<dbReference type="EMBL" id="RCMV01002074">
    <property type="protein sequence ID" value="KAG3204741.1"/>
    <property type="molecule type" value="Genomic_DNA"/>
</dbReference>
<protein>
    <submittedName>
        <fullName evidence="3">Uncharacterized protein</fullName>
    </submittedName>
</protein>